<dbReference type="RefSeq" id="WP_190888443.1">
    <property type="nucleotide sequence ID" value="NZ_JACWZY010000015.1"/>
</dbReference>
<reference evidence="1" key="1">
    <citation type="submission" date="2020-09" db="EMBL/GenBank/DDBJ databases">
        <authorList>
            <person name="Kim M.K."/>
        </authorList>
    </citation>
    <scope>NUCLEOTIDE SEQUENCE</scope>
    <source>
        <strain evidence="1">BT702</strain>
    </source>
</reference>
<evidence type="ECO:0000313" key="1">
    <source>
        <dbReference type="EMBL" id="MBD2702561.1"/>
    </source>
</evidence>
<accession>A0A926Y429</accession>
<gene>
    <name evidence="1" type="ORF">IC229_18075</name>
</gene>
<keyword evidence="2" id="KW-1185">Reference proteome</keyword>
<proteinExistence type="predicted"/>
<evidence type="ECO:0000313" key="2">
    <source>
        <dbReference type="Proteomes" id="UP000598820"/>
    </source>
</evidence>
<name>A0A926Y429_9BACT</name>
<comment type="caution">
    <text evidence="1">The sequence shown here is derived from an EMBL/GenBank/DDBJ whole genome shotgun (WGS) entry which is preliminary data.</text>
</comment>
<protein>
    <submittedName>
        <fullName evidence="1">Uncharacterized protein</fullName>
    </submittedName>
</protein>
<sequence>MHIPYQELFGRQPDFEVTYHIYSPEEGGRTLPGFQGTLWDFMDDVDRNGMYMIYPEILNLTTREPFERGMPIPENGIATMWILSSKLRSLHQQRIKVGTRGYFMEGSKKVAVCEVTNIISLFSNPVE</sequence>
<dbReference type="EMBL" id="JACWZY010000015">
    <property type="protein sequence ID" value="MBD2702561.1"/>
    <property type="molecule type" value="Genomic_DNA"/>
</dbReference>
<dbReference type="Proteomes" id="UP000598820">
    <property type="component" value="Unassembled WGS sequence"/>
</dbReference>
<dbReference type="AlphaFoldDB" id="A0A926Y429"/>
<organism evidence="1 2">
    <name type="scientific">Spirosoma profusum</name>
    <dbReference type="NCBI Taxonomy" id="2771354"/>
    <lineage>
        <taxon>Bacteria</taxon>
        <taxon>Pseudomonadati</taxon>
        <taxon>Bacteroidota</taxon>
        <taxon>Cytophagia</taxon>
        <taxon>Cytophagales</taxon>
        <taxon>Cytophagaceae</taxon>
        <taxon>Spirosoma</taxon>
    </lineage>
</organism>